<organism evidence="1">
    <name type="scientific">uncultured Caudovirales phage</name>
    <dbReference type="NCBI Taxonomy" id="2100421"/>
    <lineage>
        <taxon>Viruses</taxon>
        <taxon>Duplodnaviria</taxon>
        <taxon>Heunggongvirae</taxon>
        <taxon>Uroviricota</taxon>
        <taxon>Caudoviricetes</taxon>
        <taxon>Peduoviridae</taxon>
        <taxon>Maltschvirus</taxon>
        <taxon>Maltschvirus maltsch</taxon>
    </lineage>
</organism>
<gene>
    <name evidence="1" type="ORF">UFOVP60_25</name>
</gene>
<dbReference type="EMBL" id="LR797821">
    <property type="protein sequence ID" value="CAB4241352.1"/>
    <property type="molecule type" value="Genomic_DNA"/>
</dbReference>
<proteinExistence type="predicted"/>
<evidence type="ECO:0000313" key="1">
    <source>
        <dbReference type="EMBL" id="CAB4241352.1"/>
    </source>
</evidence>
<sequence>MSINFASAQSAFDAATTALFSVVEGSSDKEERLNKILARIEADAKLVVKVVAGKAAVTDLNLSGQVQPGRKVHFDYGRGDKKRSYEGVVLARRDPAEGEKVAPQCRIQVGEGFNIEILTIHPQWVTALLDEATVSAE</sequence>
<name>A0A6J5T9B6_9CAUD</name>
<reference evidence="1" key="1">
    <citation type="submission" date="2020-05" db="EMBL/GenBank/DDBJ databases">
        <authorList>
            <person name="Chiriac C."/>
            <person name="Salcher M."/>
            <person name="Ghai R."/>
            <person name="Kavagutti S V."/>
        </authorList>
    </citation>
    <scope>NUCLEOTIDE SEQUENCE</scope>
</reference>
<accession>A0A6J5T9B6</accession>
<protein>
    <submittedName>
        <fullName evidence="1">Uncharacterized protein</fullName>
    </submittedName>
</protein>